<dbReference type="InterPro" id="IPR014958">
    <property type="entry name" value="DGC"/>
</dbReference>
<keyword evidence="2" id="KW-1185">Reference proteome</keyword>
<organism evidence="1 2">
    <name type="scientific">Methanobrevibacter millerae</name>
    <dbReference type="NCBI Taxonomy" id="230361"/>
    <lineage>
        <taxon>Archaea</taxon>
        <taxon>Methanobacteriati</taxon>
        <taxon>Methanobacteriota</taxon>
        <taxon>Methanomada group</taxon>
        <taxon>Methanobacteria</taxon>
        <taxon>Methanobacteriales</taxon>
        <taxon>Methanobacteriaceae</taxon>
        <taxon>Methanobrevibacter</taxon>
    </lineage>
</organism>
<proteinExistence type="predicted"/>
<protein>
    <submittedName>
        <fullName evidence="1">DGC domain-containing protein</fullName>
    </submittedName>
</protein>
<dbReference type="EMBL" id="CP011266">
    <property type="protein sequence ID" value="ALT69605.1"/>
    <property type="molecule type" value="Genomic_DNA"/>
</dbReference>
<accession>A0A0U2SL52</accession>
<dbReference type="AlphaFoldDB" id="A0A0U2SL52"/>
<dbReference type="RefSeq" id="WP_058739833.1">
    <property type="nucleotide sequence ID" value="NZ_CP011266.1"/>
</dbReference>
<evidence type="ECO:0000313" key="2">
    <source>
        <dbReference type="Proteomes" id="UP000067738"/>
    </source>
</evidence>
<gene>
    <name evidence="1" type="ORF">sm9_1838</name>
</gene>
<dbReference type="KEGG" id="mmil:sm9_1838"/>
<dbReference type="Proteomes" id="UP000067738">
    <property type="component" value="Chromosome"/>
</dbReference>
<dbReference type="Pfam" id="PF08859">
    <property type="entry name" value="DGC"/>
    <property type="match status" value="1"/>
</dbReference>
<reference evidence="1 2" key="1">
    <citation type="submission" date="2015-04" db="EMBL/GenBank/DDBJ databases">
        <title>The complete genome sequence of the rumen methanogen Methanobrevibacter millerae SM9.</title>
        <authorList>
            <person name="Leahy S.C."/>
            <person name="Kelly W.J."/>
            <person name="Pacheco D.M."/>
            <person name="Li D."/>
            <person name="Altermann E."/>
            <person name="Attwood G.T."/>
        </authorList>
    </citation>
    <scope>NUCLEOTIDE SEQUENCE [LARGE SCALE GENOMIC DNA]</scope>
    <source>
        <strain evidence="1 2">SM9</strain>
    </source>
</reference>
<evidence type="ECO:0000313" key="1">
    <source>
        <dbReference type="EMBL" id="ALT69605.1"/>
    </source>
</evidence>
<dbReference type="PATRIC" id="fig|230361.4.peg.1900"/>
<name>A0A0U2SL52_9EURY</name>
<dbReference type="OrthoDB" id="70751at2157"/>
<dbReference type="GeneID" id="26736783"/>
<sequence>MADKIALAPCNGMSPNGLVSRVAVGDCREEHDDVISICMGSTSADIDGKNNEMLKKYPIIAVNGCDGACVNKILENKGINVFKTVAVVDVLKDFGVSSKDPFRLDSEGEECVKIIKNKLDEKINEIKDY</sequence>